<dbReference type="GO" id="GO:0043041">
    <property type="term" value="P:amino acid activation for nonribosomal peptide biosynthetic process"/>
    <property type="evidence" value="ECO:0007669"/>
    <property type="project" value="TreeGrafter"/>
</dbReference>
<dbReference type="EMBL" id="LIAE01009089">
    <property type="protein sequence ID" value="PAV71298.1"/>
    <property type="molecule type" value="Genomic_DNA"/>
</dbReference>
<evidence type="ECO:0000313" key="2">
    <source>
        <dbReference type="EMBL" id="PAV71298.1"/>
    </source>
</evidence>
<dbReference type="GO" id="GO:0009366">
    <property type="term" value="C:enterobactin synthetase complex"/>
    <property type="evidence" value="ECO:0007669"/>
    <property type="project" value="TreeGrafter"/>
</dbReference>
<comment type="caution">
    <text evidence="2">The sequence shown here is derived from an EMBL/GenBank/DDBJ whole genome shotgun (WGS) entry which is preliminary data.</text>
</comment>
<dbReference type="PANTHER" id="PTHR45527:SF1">
    <property type="entry name" value="FATTY ACID SYNTHASE"/>
    <property type="match status" value="1"/>
</dbReference>
<dbReference type="Proteomes" id="UP000218231">
    <property type="component" value="Unassembled WGS sequence"/>
</dbReference>
<sequence length="1037" mass="112753">MACFTSPEARLVNQPSGTRARRRMIARRRVPVIWLSARWATRSPSEIKAMPTNRQPSPSTITGQACATPCPSANASRATSAIAARGARLSMAPSAASNPATIKRPRIGASTAATGPLAGCCTATPCSTLMNAPFQHEEQAGQPLGRPARQSFSTCATAGAIAPAGAHAGGDVLLDRGHRYPQLGGDGAMGHAVEPAQQQGLAGLGRMPLQGAVDRAQGLDHQRPRLFRRHPGLGLQAMVLEVAGFTLAAAVQVDDLAVGDLRQVAARLFRRRHLALVHQVQVDIVGQVRRVHRVAQLAAQQLAQPAVMILIQLLQLLTKRERSVVHDDNYLHLSHHNESSGFTQCTPVVQTLCAATHRDPRMAVKADAGLDRSNSRKLTMLERNTTLPSPQALDEHEELAWFAQQQQPEQLHRQLGAWRLGPTADLSLLALAVQAVVEASPALNSRYHFSDDGDLYKTQEPGWYPCLRIERSAAEGLDALLRARQAAPWDSTTQPPFEALLLAGDHQAALGLLCHAVLRQSPQALLERIRAAYDAQAGDQPLMLEPLSQAPSTDIAQRILDADFFASPSASALASRAKLSQGRASQASDQARDIQQAPMALAQASLWRACAAFDYGTIFNLPFALDFHDPVDEALLQQAFTDLLERHASLRTTYHGEGDDACQRIVPLAELGRFKWFWNSAESAGASLAGEAKHRFDLARELPLRLRMLRDPHSGHQVLSFLVHHMAIDEWSLNVIMAELAEAYLARAQDRAPQWPAAARTFHEFALAQSAQGPNPRHLAYWTELLRDATRGLALPACDDATLLPADQATTRARWLELRPEPGMLEQLGASARLHQSSLFSVIYTAIALSLHKLGNLSDLVIGTSASGRTDPAYFDTVGYFTTMVAHRVQFAPEQSLAGLLGDVTRMINDSMAYADVPMETIQQALGMTPAEGLMFDVYVQIHANNALNGALQAPDGRSIRYKQIDPDKSESMFGLQFEIMEDVFDGQRSLRLVITYRSDRYSGAQVERLCAMISAAFGVLAEVDGGRRALASISLA</sequence>
<name>A0A2A2KBN6_9BILA</name>
<dbReference type="Pfam" id="PF00668">
    <property type="entry name" value="Condensation"/>
    <property type="match status" value="1"/>
</dbReference>
<dbReference type="OrthoDB" id="416786at2759"/>
<dbReference type="PANTHER" id="PTHR45527">
    <property type="entry name" value="NONRIBOSOMAL PEPTIDE SYNTHETASE"/>
    <property type="match status" value="1"/>
</dbReference>
<feature type="domain" description="Condensation" evidence="1">
    <location>
        <begin position="596"/>
        <end position="1014"/>
    </location>
</feature>
<keyword evidence="3" id="KW-1185">Reference proteome</keyword>
<dbReference type="AlphaFoldDB" id="A0A2A2KBN6"/>
<evidence type="ECO:0000313" key="3">
    <source>
        <dbReference type="Proteomes" id="UP000218231"/>
    </source>
</evidence>
<dbReference type="SUPFAM" id="SSF52777">
    <property type="entry name" value="CoA-dependent acyltransferases"/>
    <property type="match status" value="3"/>
</dbReference>
<dbReference type="GO" id="GO:0009239">
    <property type="term" value="P:enterobactin biosynthetic process"/>
    <property type="evidence" value="ECO:0007669"/>
    <property type="project" value="TreeGrafter"/>
</dbReference>
<dbReference type="Gene3D" id="3.30.559.10">
    <property type="entry name" value="Chloramphenicol acetyltransferase-like domain"/>
    <property type="match status" value="2"/>
</dbReference>
<dbReference type="GO" id="GO:0031177">
    <property type="term" value="F:phosphopantetheine binding"/>
    <property type="evidence" value="ECO:0007669"/>
    <property type="project" value="TreeGrafter"/>
</dbReference>
<protein>
    <recommendedName>
        <fullName evidence="1">Condensation domain-containing protein</fullName>
    </recommendedName>
</protein>
<dbReference type="GO" id="GO:0005829">
    <property type="term" value="C:cytosol"/>
    <property type="evidence" value="ECO:0007669"/>
    <property type="project" value="TreeGrafter"/>
</dbReference>
<organism evidence="2 3">
    <name type="scientific">Diploscapter pachys</name>
    <dbReference type="NCBI Taxonomy" id="2018661"/>
    <lineage>
        <taxon>Eukaryota</taxon>
        <taxon>Metazoa</taxon>
        <taxon>Ecdysozoa</taxon>
        <taxon>Nematoda</taxon>
        <taxon>Chromadorea</taxon>
        <taxon>Rhabditida</taxon>
        <taxon>Rhabditina</taxon>
        <taxon>Rhabditomorpha</taxon>
        <taxon>Rhabditoidea</taxon>
        <taxon>Rhabditidae</taxon>
        <taxon>Diploscapter</taxon>
    </lineage>
</organism>
<dbReference type="STRING" id="2018661.A0A2A2KBN6"/>
<reference evidence="2 3" key="1">
    <citation type="journal article" date="2017" name="Curr. Biol.">
        <title>Genome architecture and evolution of a unichromosomal asexual nematode.</title>
        <authorList>
            <person name="Fradin H."/>
            <person name="Zegar C."/>
            <person name="Gutwein M."/>
            <person name="Lucas J."/>
            <person name="Kovtun M."/>
            <person name="Corcoran D."/>
            <person name="Baugh L.R."/>
            <person name="Kiontke K."/>
            <person name="Gunsalus K."/>
            <person name="Fitch D.H."/>
            <person name="Piano F."/>
        </authorList>
    </citation>
    <scope>NUCLEOTIDE SEQUENCE [LARGE SCALE GENOMIC DNA]</scope>
    <source>
        <strain evidence="2">PF1309</strain>
    </source>
</reference>
<dbReference type="InterPro" id="IPR001242">
    <property type="entry name" value="Condensation_dom"/>
</dbReference>
<gene>
    <name evidence="2" type="ORF">WR25_15768</name>
</gene>
<accession>A0A2A2KBN6</accession>
<dbReference type="InterPro" id="IPR023213">
    <property type="entry name" value="CAT-like_dom_sf"/>
</dbReference>
<evidence type="ECO:0000259" key="1">
    <source>
        <dbReference type="Pfam" id="PF00668"/>
    </source>
</evidence>
<dbReference type="Gene3D" id="3.30.559.30">
    <property type="entry name" value="Nonribosomal peptide synthetase, condensation domain"/>
    <property type="match status" value="1"/>
</dbReference>
<proteinExistence type="predicted"/>
<dbReference type="GO" id="GO:0047527">
    <property type="term" value="F:2,3-dihydroxybenzoate-serine ligase activity"/>
    <property type="evidence" value="ECO:0007669"/>
    <property type="project" value="TreeGrafter"/>
</dbReference>